<gene>
    <name evidence="1" type="ORF">EYF80_023461</name>
</gene>
<evidence type="ECO:0000313" key="1">
    <source>
        <dbReference type="EMBL" id="TNN66325.1"/>
    </source>
</evidence>
<reference evidence="1 2" key="1">
    <citation type="submission" date="2019-03" db="EMBL/GenBank/DDBJ databases">
        <title>First draft genome of Liparis tanakae, snailfish: a comprehensive survey of snailfish specific genes.</title>
        <authorList>
            <person name="Kim W."/>
            <person name="Song I."/>
            <person name="Jeong J.-H."/>
            <person name="Kim D."/>
            <person name="Kim S."/>
            <person name="Ryu S."/>
            <person name="Song J.Y."/>
            <person name="Lee S.K."/>
        </authorList>
    </citation>
    <scope>NUCLEOTIDE SEQUENCE [LARGE SCALE GENOMIC DNA]</scope>
    <source>
        <tissue evidence="1">Muscle</tissue>
    </source>
</reference>
<dbReference type="EMBL" id="SRLO01000221">
    <property type="protein sequence ID" value="TNN66325.1"/>
    <property type="molecule type" value="Genomic_DNA"/>
</dbReference>
<sequence>MALDGSPAAYSLCSPLAFEFDSMDRGWHRRAFYLIRALPVVIGRNTQSGFYWITLALDWRGLAVIEQLHGRRGDSQMIFHETRWVLSRALSPAVPLNAVTATWETTLEKRLLLVQKPSDFHP</sequence>
<accession>A0A4Z2HM22</accession>
<protein>
    <submittedName>
        <fullName evidence="1">Uncharacterized protein</fullName>
    </submittedName>
</protein>
<keyword evidence="2" id="KW-1185">Reference proteome</keyword>
<organism evidence="1 2">
    <name type="scientific">Liparis tanakae</name>
    <name type="common">Tanaka's snailfish</name>
    <dbReference type="NCBI Taxonomy" id="230148"/>
    <lineage>
        <taxon>Eukaryota</taxon>
        <taxon>Metazoa</taxon>
        <taxon>Chordata</taxon>
        <taxon>Craniata</taxon>
        <taxon>Vertebrata</taxon>
        <taxon>Euteleostomi</taxon>
        <taxon>Actinopterygii</taxon>
        <taxon>Neopterygii</taxon>
        <taxon>Teleostei</taxon>
        <taxon>Neoteleostei</taxon>
        <taxon>Acanthomorphata</taxon>
        <taxon>Eupercaria</taxon>
        <taxon>Perciformes</taxon>
        <taxon>Cottioidei</taxon>
        <taxon>Cottales</taxon>
        <taxon>Liparidae</taxon>
        <taxon>Liparis</taxon>
    </lineage>
</organism>
<comment type="caution">
    <text evidence="1">The sequence shown here is derived from an EMBL/GenBank/DDBJ whole genome shotgun (WGS) entry which is preliminary data.</text>
</comment>
<dbReference type="AlphaFoldDB" id="A0A4Z2HM22"/>
<name>A0A4Z2HM22_9TELE</name>
<evidence type="ECO:0000313" key="2">
    <source>
        <dbReference type="Proteomes" id="UP000314294"/>
    </source>
</evidence>
<dbReference type="Proteomes" id="UP000314294">
    <property type="component" value="Unassembled WGS sequence"/>
</dbReference>
<proteinExistence type="predicted"/>